<feature type="transmembrane region" description="Helical" evidence="6">
    <location>
        <begin position="658"/>
        <end position="681"/>
    </location>
</feature>
<feature type="transmembrane region" description="Helical" evidence="6">
    <location>
        <begin position="693"/>
        <end position="715"/>
    </location>
</feature>
<feature type="transmembrane region" description="Helical" evidence="6">
    <location>
        <begin position="43"/>
        <end position="61"/>
    </location>
</feature>
<dbReference type="EMBL" id="BRXU01000001">
    <property type="protein sequence ID" value="GLC47915.1"/>
    <property type="molecule type" value="Genomic_DNA"/>
</dbReference>
<feature type="transmembrane region" description="Helical" evidence="6">
    <location>
        <begin position="632"/>
        <end position="652"/>
    </location>
</feature>
<feature type="region of interest" description="Disordered" evidence="5">
    <location>
        <begin position="287"/>
        <end position="440"/>
    </location>
</feature>
<evidence type="ECO:0000256" key="3">
    <source>
        <dbReference type="ARBA" id="ARBA00022989"/>
    </source>
</evidence>
<evidence type="ECO:0008006" key="9">
    <source>
        <dbReference type="Google" id="ProtNLM"/>
    </source>
</evidence>
<feature type="transmembrane region" description="Helical" evidence="6">
    <location>
        <begin position="149"/>
        <end position="171"/>
    </location>
</feature>
<feature type="transmembrane region" description="Helical" evidence="6">
    <location>
        <begin position="6"/>
        <end position="31"/>
    </location>
</feature>
<comment type="caution">
    <text evidence="7">The sequence shown here is derived from an EMBL/GenBank/DDBJ whole genome shotgun (WGS) entry which is preliminary data.</text>
</comment>
<evidence type="ECO:0000256" key="2">
    <source>
        <dbReference type="ARBA" id="ARBA00022692"/>
    </source>
</evidence>
<feature type="transmembrane region" description="Helical" evidence="6">
    <location>
        <begin position="107"/>
        <end position="129"/>
    </location>
</feature>
<evidence type="ECO:0000313" key="8">
    <source>
        <dbReference type="Proteomes" id="UP001165080"/>
    </source>
</evidence>
<feature type="compositionally biased region" description="Basic and acidic residues" evidence="5">
    <location>
        <begin position="334"/>
        <end position="344"/>
    </location>
</feature>
<feature type="transmembrane region" description="Helical" evidence="6">
    <location>
        <begin position="73"/>
        <end position="95"/>
    </location>
</feature>
<evidence type="ECO:0000313" key="7">
    <source>
        <dbReference type="EMBL" id="GLC47915.1"/>
    </source>
</evidence>
<dbReference type="PANTHER" id="PTHR31419">
    <property type="entry name" value="PROTEIN PIN-LIKES 2"/>
    <property type="match status" value="1"/>
</dbReference>
<dbReference type="Proteomes" id="UP001165080">
    <property type="component" value="Unassembled WGS sequence"/>
</dbReference>
<protein>
    <recommendedName>
        <fullName evidence="9">Auxin efflux carrier</fullName>
    </recommendedName>
</protein>
<keyword evidence="8" id="KW-1185">Reference proteome</keyword>
<reference evidence="7 8" key="1">
    <citation type="journal article" date="2023" name="Commun. Biol.">
        <title>Reorganization of the ancestral sex-determining regions during the evolution of trioecy in Pleodorina starrii.</title>
        <authorList>
            <person name="Takahashi K."/>
            <person name="Suzuki S."/>
            <person name="Kawai-Toyooka H."/>
            <person name="Yamamoto K."/>
            <person name="Hamaji T."/>
            <person name="Ootsuki R."/>
            <person name="Yamaguchi H."/>
            <person name="Kawachi M."/>
            <person name="Higashiyama T."/>
            <person name="Nozaki H."/>
        </authorList>
    </citation>
    <scope>NUCLEOTIDE SEQUENCE [LARGE SCALE GENOMIC DNA]</scope>
    <source>
        <strain evidence="7 8">NIES-4479</strain>
    </source>
</reference>
<accession>A0A9W6B9Y8</accession>
<feature type="compositionally biased region" description="Basic residues" evidence="5">
    <location>
        <begin position="421"/>
        <end position="435"/>
    </location>
</feature>
<feature type="compositionally biased region" description="Polar residues" evidence="5">
    <location>
        <begin position="345"/>
        <end position="359"/>
    </location>
</feature>
<keyword evidence="3 6" id="KW-1133">Transmembrane helix</keyword>
<evidence type="ECO:0000256" key="4">
    <source>
        <dbReference type="ARBA" id="ARBA00023136"/>
    </source>
</evidence>
<gene>
    <name evidence="7" type="primary">PLEST000503</name>
    <name evidence="7" type="ORF">PLESTB_000039300</name>
</gene>
<evidence type="ECO:0000256" key="1">
    <source>
        <dbReference type="ARBA" id="ARBA00004141"/>
    </source>
</evidence>
<name>A0A9W6B9Y8_9CHLO</name>
<dbReference type="AlphaFoldDB" id="A0A9W6B9Y8"/>
<feature type="compositionally biased region" description="Low complexity" evidence="5">
    <location>
        <begin position="411"/>
        <end position="420"/>
    </location>
</feature>
<proteinExistence type="predicted"/>
<evidence type="ECO:0000256" key="6">
    <source>
        <dbReference type="SAM" id="Phobius"/>
    </source>
</evidence>
<dbReference type="GO" id="GO:0080162">
    <property type="term" value="P:endoplasmic reticulum to cytosol auxin transport"/>
    <property type="evidence" value="ECO:0007669"/>
    <property type="project" value="InterPro"/>
</dbReference>
<keyword evidence="4 6" id="KW-0472">Membrane</keyword>
<organism evidence="7 8">
    <name type="scientific">Pleodorina starrii</name>
    <dbReference type="NCBI Taxonomy" id="330485"/>
    <lineage>
        <taxon>Eukaryota</taxon>
        <taxon>Viridiplantae</taxon>
        <taxon>Chlorophyta</taxon>
        <taxon>core chlorophytes</taxon>
        <taxon>Chlorophyceae</taxon>
        <taxon>CS clade</taxon>
        <taxon>Chlamydomonadales</taxon>
        <taxon>Volvocaceae</taxon>
        <taxon>Pleodorina</taxon>
    </lineage>
</organism>
<dbReference type="OrthoDB" id="191139at2759"/>
<dbReference type="GO" id="GO:0016020">
    <property type="term" value="C:membrane"/>
    <property type="evidence" value="ECO:0007669"/>
    <property type="project" value="UniProtKB-SubCell"/>
</dbReference>
<dbReference type="PANTHER" id="PTHR31419:SF1">
    <property type="entry name" value="PROTEIN PIN-LIKES 6"/>
    <property type="match status" value="1"/>
</dbReference>
<feature type="compositionally biased region" description="Gly residues" evidence="5">
    <location>
        <begin position="303"/>
        <end position="323"/>
    </location>
</feature>
<dbReference type="InterPro" id="IPR004776">
    <property type="entry name" value="Mem_transp_PIN-like"/>
</dbReference>
<feature type="region of interest" description="Disordered" evidence="5">
    <location>
        <begin position="218"/>
        <end position="240"/>
    </location>
</feature>
<dbReference type="Pfam" id="PF03547">
    <property type="entry name" value="Mem_trans"/>
    <property type="match status" value="2"/>
</dbReference>
<keyword evidence="2 6" id="KW-0812">Transmembrane</keyword>
<feature type="compositionally biased region" description="Basic and acidic residues" evidence="5">
    <location>
        <begin position="227"/>
        <end position="240"/>
    </location>
</feature>
<sequence length="737" mass="75273">MGGPLVLQLFVASSIPVVKILLICAIGAFCARKGLLTPEGRRVLGALSFLVFNPALIFVKLASTLTPARLLHWWPLVLNTGISTLVGLGLGYLGVRLVRPPHSLRPHTVVAIALGNLGNLPLVIVSSLATSSAEVLHGIPPDRAEDLAVSYVVVGLLVPVIAHATIGFSMLRKPNSATAVELPEAAAAEAGTGADGAEEAQVPPQVAALTAAARADGGGTAAARRWPVKDEGGGEEDGHSADYGVAVVVDAAGEKELQKRPLLAEHRAAAAAAAAAGVGVGVGVGMAGSSSSSCGAERTSWSGGDGGGGRLVSASSGGGGGGAAPRRSSPGVASERDVAADHKQQQQQLHPGESSSSGVPTGASPGEPVRLYGGAVGCLGPTADGDHHPLLEPPPPPPPSLLHHRHHHQHQYWQQQQHQQHQQHHQQQHQQHHQQQHQQHIVEGPGPVVREMELGRIERTQGQQAAGPGPGSAAAAAAAAAAVDLPPQAGVRSALPGCPSPSLGSDRRRRRPLPLPRLQGWHPRIDWRALGTQVLREAVSPPLLAILLSVPVGCVPPLQQAFFGGGAAGSASGGGGGGGGGAPLGLLTDCLSMLGECTIPSILLLLGATLAHGPGAARVPLRVIGLVNATRLALLPLLGLGLVMGAYAARIFEAPDPIYLLVLLIQNTAPTAIMVHTMASVHGNKSEEVSSILFWGYIAGIALVPLWLTLFLFVVKQQFRYTEGGAGGDAAAAGSSG</sequence>
<feature type="compositionally biased region" description="Pro residues" evidence="5">
    <location>
        <begin position="391"/>
        <end position="400"/>
    </location>
</feature>
<feature type="transmembrane region" description="Helical" evidence="6">
    <location>
        <begin position="268"/>
        <end position="288"/>
    </location>
</feature>
<comment type="subcellular location">
    <subcellularLocation>
        <location evidence="1">Membrane</location>
        <topology evidence="1">Multi-pass membrane protein</topology>
    </subcellularLocation>
</comment>
<feature type="compositionally biased region" description="Low complexity" evidence="5">
    <location>
        <begin position="287"/>
        <end position="296"/>
    </location>
</feature>
<feature type="region of interest" description="Disordered" evidence="5">
    <location>
        <begin position="490"/>
        <end position="517"/>
    </location>
</feature>
<dbReference type="InterPro" id="IPR039305">
    <property type="entry name" value="PILS2/6"/>
</dbReference>
<evidence type="ECO:0000256" key="5">
    <source>
        <dbReference type="SAM" id="MobiDB-lite"/>
    </source>
</evidence>